<dbReference type="EMBL" id="CM042015">
    <property type="protein sequence ID" value="KAI3708072.1"/>
    <property type="molecule type" value="Genomic_DNA"/>
</dbReference>
<dbReference type="Proteomes" id="UP001055811">
    <property type="component" value="Linkage Group LG07"/>
</dbReference>
<reference evidence="2" key="1">
    <citation type="journal article" date="2022" name="Mol. Ecol. Resour.">
        <title>The genomes of chicory, endive, great burdock and yacon provide insights into Asteraceae palaeo-polyploidization history and plant inulin production.</title>
        <authorList>
            <person name="Fan W."/>
            <person name="Wang S."/>
            <person name="Wang H."/>
            <person name="Wang A."/>
            <person name="Jiang F."/>
            <person name="Liu H."/>
            <person name="Zhao H."/>
            <person name="Xu D."/>
            <person name="Zhang Y."/>
        </authorList>
    </citation>
    <scope>NUCLEOTIDE SEQUENCE [LARGE SCALE GENOMIC DNA]</scope>
    <source>
        <strain evidence="2">cv. Punajuju</strain>
    </source>
</reference>
<organism evidence="1 2">
    <name type="scientific">Cichorium intybus</name>
    <name type="common">Chicory</name>
    <dbReference type="NCBI Taxonomy" id="13427"/>
    <lineage>
        <taxon>Eukaryota</taxon>
        <taxon>Viridiplantae</taxon>
        <taxon>Streptophyta</taxon>
        <taxon>Embryophyta</taxon>
        <taxon>Tracheophyta</taxon>
        <taxon>Spermatophyta</taxon>
        <taxon>Magnoliopsida</taxon>
        <taxon>eudicotyledons</taxon>
        <taxon>Gunneridae</taxon>
        <taxon>Pentapetalae</taxon>
        <taxon>asterids</taxon>
        <taxon>campanulids</taxon>
        <taxon>Asterales</taxon>
        <taxon>Asteraceae</taxon>
        <taxon>Cichorioideae</taxon>
        <taxon>Cichorieae</taxon>
        <taxon>Cichoriinae</taxon>
        <taxon>Cichorium</taxon>
    </lineage>
</organism>
<gene>
    <name evidence="1" type="ORF">L2E82_37106</name>
</gene>
<proteinExistence type="predicted"/>
<evidence type="ECO:0000313" key="2">
    <source>
        <dbReference type="Proteomes" id="UP001055811"/>
    </source>
</evidence>
<evidence type="ECO:0000313" key="1">
    <source>
        <dbReference type="EMBL" id="KAI3708072.1"/>
    </source>
</evidence>
<accession>A0ACB9ADY2</accession>
<comment type="caution">
    <text evidence="1">The sequence shown here is derived from an EMBL/GenBank/DDBJ whole genome shotgun (WGS) entry which is preliminary data.</text>
</comment>
<reference evidence="1 2" key="2">
    <citation type="journal article" date="2022" name="Mol. Ecol. Resour.">
        <title>The genomes of chicory, endive, great burdock and yacon provide insights into Asteraceae paleo-polyploidization history and plant inulin production.</title>
        <authorList>
            <person name="Fan W."/>
            <person name="Wang S."/>
            <person name="Wang H."/>
            <person name="Wang A."/>
            <person name="Jiang F."/>
            <person name="Liu H."/>
            <person name="Zhao H."/>
            <person name="Xu D."/>
            <person name="Zhang Y."/>
        </authorList>
    </citation>
    <scope>NUCLEOTIDE SEQUENCE [LARGE SCALE GENOMIC DNA]</scope>
    <source>
        <strain evidence="2">cv. Punajuju</strain>
        <tissue evidence="1">Leaves</tissue>
    </source>
</reference>
<name>A0ACB9ADY2_CICIN</name>
<protein>
    <submittedName>
        <fullName evidence="1">Uncharacterized protein</fullName>
    </submittedName>
</protein>
<sequence>MKKEDEEKTTFYTDHGTFCYQKMSFGLKNAGATNQRLVDRIFAPQIGRNIEVYVDDMVIKSRNGPYLLEDVQETLITLEKTKMKLNPAKCSFAVEEGQFLGYYITNNGIRPNPSKVQDLVETTTPATLKDMQGLNGKLTALGRFVAKSAEKAIPLFNTLKEDINKSGFKWTANADKACQQLKKVLTTLPTLSSPVAGETLVMYISAAREAISAILATERESKQSPVYFVSRALQGPEVNYSILEKLVLALIYAARRLRRYFQAHKIEVRTSQPLKKIMMKPETSGRLAKWAIELEDTTLSITHE</sequence>
<keyword evidence="2" id="KW-1185">Reference proteome</keyword>